<evidence type="ECO:0000256" key="2">
    <source>
        <dbReference type="RuleBase" id="RU363103"/>
    </source>
</evidence>
<evidence type="ECO:0000313" key="5">
    <source>
        <dbReference type="Proteomes" id="UP000011083"/>
    </source>
</evidence>
<comment type="similarity">
    <text evidence="1 2">Belongs to the complex I NDUFA12 subunit family.</text>
</comment>
<dbReference type="Proteomes" id="UP000011083">
    <property type="component" value="Unassembled WGS sequence"/>
</dbReference>
<dbReference type="Pfam" id="PF05071">
    <property type="entry name" value="NDUFA12"/>
    <property type="match status" value="1"/>
</dbReference>
<keyword evidence="2" id="KW-0679">Respiratory chain</keyword>
<keyword evidence="5" id="KW-1185">Reference proteome</keyword>
<feature type="region of interest" description="Disordered" evidence="3">
    <location>
        <begin position="98"/>
        <end position="151"/>
    </location>
</feature>
<comment type="subcellular location">
    <subcellularLocation>
        <location evidence="2">Mitochondrion inner membrane</location>
        <topology evidence="2">Peripheral membrane protein</topology>
        <orientation evidence="2">Matrix side</orientation>
    </subcellularLocation>
</comment>
<gene>
    <name evidence="4" type="ORF">ACA1_288650</name>
</gene>
<dbReference type="VEuPathDB" id="AmoebaDB:ACA1_288650"/>
<dbReference type="PANTHER" id="PTHR12910:SF2">
    <property type="entry name" value="NADH DEHYDROGENASE [UBIQUINONE] 1 ALPHA SUBCOMPLEX SUBUNIT 12"/>
    <property type="match status" value="1"/>
</dbReference>
<dbReference type="InterPro" id="IPR007763">
    <property type="entry name" value="NDUFA12"/>
</dbReference>
<keyword evidence="2" id="KW-0249">Electron transport</keyword>
<keyword evidence="2" id="KW-0472">Membrane</keyword>
<dbReference type="OrthoDB" id="274641at2759"/>
<keyword evidence="2" id="KW-0813">Transport</keyword>
<dbReference type="GO" id="GO:0005743">
    <property type="term" value="C:mitochondrial inner membrane"/>
    <property type="evidence" value="ECO:0007669"/>
    <property type="project" value="UniProtKB-SubCell"/>
</dbReference>
<dbReference type="GO" id="GO:0045271">
    <property type="term" value="C:respiratory chain complex I"/>
    <property type="evidence" value="ECO:0007669"/>
    <property type="project" value="InterPro"/>
</dbReference>
<name>L8HHV8_ACACF</name>
<evidence type="ECO:0000256" key="1">
    <source>
        <dbReference type="ARBA" id="ARBA00007355"/>
    </source>
</evidence>
<reference evidence="4 5" key="1">
    <citation type="journal article" date="2013" name="Genome Biol.">
        <title>Genome of Acanthamoeba castellanii highlights extensive lateral gene transfer and early evolution of tyrosine kinase signaling.</title>
        <authorList>
            <person name="Clarke M."/>
            <person name="Lohan A.J."/>
            <person name="Liu B."/>
            <person name="Lagkouvardos I."/>
            <person name="Roy S."/>
            <person name="Zafar N."/>
            <person name="Bertelli C."/>
            <person name="Schilde C."/>
            <person name="Kianianmomeni A."/>
            <person name="Burglin T.R."/>
            <person name="Frech C."/>
            <person name="Turcotte B."/>
            <person name="Kopec K.O."/>
            <person name="Synnott J.M."/>
            <person name="Choo C."/>
            <person name="Paponov I."/>
            <person name="Finkler A."/>
            <person name="Soon Heng Tan C."/>
            <person name="Hutchins A.P."/>
            <person name="Weinmeier T."/>
            <person name="Rattei T."/>
            <person name="Chu J.S."/>
            <person name="Gimenez G."/>
            <person name="Irimia M."/>
            <person name="Rigden D.J."/>
            <person name="Fitzpatrick D.A."/>
            <person name="Lorenzo-Morales J."/>
            <person name="Bateman A."/>
            <person name="Chiu C.H."/>
            <person name="Tang P."/>
            <person name="Hegemann P."/>
            <person name="Fromm H."/>
            <person name="Raoult D."/>
            <person name="Greub G."/>
            <person name="Miranda-Saavedra D."/>
            <person name="Chen N."/>
            <person name="Nash P."/>
            <person name="Ginger M.L."/>
            <person name="Horn M."/>
            <person name="Schaap P."/>
            <person name="Caler L."/>
            <person name="Loftus B."/>
        </authorList>
    </citation>
    <scope>NUCLEOTIDE SEQUENCE [LARGE SCALE GENOMIC DNA]</scope>
    <source>
        <strain evidence="4 5">Neff</strain>
    </source>
</reference>
<accession>L8HHV8</accession>
<dbReference type="PANTHER" id="PTHR12910">
    <property type="entry name" value="NADH-UBIQUINONE OXIDOREDUCTASE SUBUNIT B17.2"/>
    <property type="match status" value="1"/>
</dbReference>
<dbReference type="AlphaFoldDB" id="L8HHV8"/>
<feature type="compositionally biased region" description="Basic and acidic residues" evidence="3">
    <location>
        <begin position="138"/>
        <end position="151"/>
    </location>
</feature>
<organism evidence="4 5">
    <name type="scientific">Acanthamoeba castellanii (strain ATCC 30010 / Neff)</name>
    <dbReference type="NCBI Taxonomy" id="1257118"/>
    <lineage>
        <taxon>Eukaryota</taxon>
        <taxon>Amoebozoa</taxon>
        <taxon>Discosea</taxon>
        <taxon>Longamoebia</taxon>
        <taxon>Centramoebida</taxon>
        <taxon>Acanthamoebidae</taxon>
        <taxon>Acanthamoeba</taxon>
    </lineage>
</organism>
<keyword evidence="2" id="KW-0999">Mitochondrion inner membrane</keyword>
<dbReference type="STRING" id="1257118.L8HHV8"/>
<evidence type="ECO:0000256" key="3">
    <source>
        <dbReference type="SAM" id="MobiDB-lite"/>
    </source>
</evidence>
<proteinExistence type="inferred from homology"/>
<dbReference type="GO" id="GO:0006979">
    <property type="term" value="P:response to oxidative stress"/>
    <property type="evidence" value="ECO:0007669"/>
    <property type="project" value="TreeGrafter"/>
</dbReference>
<dbReference type="GeneID" id="14926187"/>
<sequence length="151" mass="17563">MAKMLTNLRSEVSRRGVLGTLMAWHRGYLRPGVNSVLVGTDERGNRYFEATELPFGQDRWVEYSTSDDWGHDYDASQVPPAWHAWLHHVHDKPVPHQAVYSKPHKENKTGSQEAYHPHNYVYGPRVKSTTDPNCEEWDPTRHSPFKENELR</sequence>
<evidence type="ECO:0000313" key="4">
    <source>
        <dbReference type="EMBL" id="ELR25144.1"/>
    </source>
</evidence>
<protein>
    <recommendedName>
        <fullName evidence="2">NADH dehydrogenase [ubiquinone] 1 alpha subcomplex subunit 12</fullName>
    </recommendedName>
</protein>
<keyword evidence="4" id="KW-0830">Ubiquinone</keyword>
<dbReference type="EMBL" id="KB007805">
    <property type="protein sequence ID" value="ELR25144.1"/>
    <property type="molecule type" value="Genomic_DNA"/>
</dbReference>
<dbReference type="KEGG" id="acan:ACA1_288650"/>
<dbReference type="RefSeq" id="XP_004367899.1">
    <property type="nucleotide sequence ID" value="XM_004367842.1"/>
</dbReference>
<comment type="function">
    <text evidence="2">Accessory subunit of the mitochondrial membrane respiratory chain NADH dehydrogenase (Complex I), that is believed not to be involved in catalysis. Complex I functions in the transfer of electrons from NADH to the respiratory chain. The immediate electron acceptor for the enzyme is believed to be ubiquinone.</text>
</comment>
<keyword evidence="2" id="KW-0496">Mitochondrion</keyword>